<dbReference type="Proteomes" id="UP001597131">
    <property type="component" value="Unassembled WGS sequence"/>
</dbReference>
<sequence length="204" mass="24236">MIDYLPAIYNDHRQLKNSNDFLQQNELGLALDSLIQLTEETGHYFSDKYWLDLAVAADKMEMNKERDFCRQQIRKTEKDLKFKISFGSTVEKIDDTHFQHYTSEILKDKWANERREKDNIDQIMNNDGLHFKSHGRNGFFYFVDKGRLAEIEYELGVNGLVIWFNSTDYWAKPNKLHLTRDEKLIIKTEIAKWADKTKNAIEFD</sequence>
<proteinExistence type="predicted"/>
<keyword evidence="2" id="KW-1185">Reference proteome</keyword>
<evidence type="ECO:0000313" key="1">
    <source>
        <dbReference type="EMBL" id="MFD1096121.1"/>
    </source>
</evidence>
<dbReference type="RefSeq" id="WP_380745382.1">
    <property type="nucleotide sequence ID" value="NZ_JBHTLI010000001.1"/>
</dbReference>
<organism evidence="1 2">
    <name type="scientific">Salegentibacter chungangensis</name>
    <dbReference type="NCBI Taxonomy" id="1335724"/>
    <lineage>
        <taxon>Bacteria</taxon>
        <taxon>Pseudomonadati</taxon>
        <taxon>Bacteroidota</taxon>
        <taxon>Flavobacteriia</taxon>
        <taxon>Flavobacteriales</taxon>
        <taxon>Flavobacteriaceae</taxon>
        <taxon>Salegentibacter</taxon>
    </lineage>
</organism>
<accession>A0ABW3NSV6</accession>
<evidence type="ECO:0000313" key="2">
    <source>
        <dbReference type="Proteomes" id="UP001597131"/>
    </source>
</evidence>
<dbReference type="EMBL" id="JBHTLI010000001">
    <property type="protein sequence ID" value="MFD1096121.1"/>
    <property type="molecule type" value="Genomic_DNA"/>
</dbReference>
<gene>
    <name evidence="1" type="ORF">ACFQ3Q_10210</name>
</gene>
<comment type="caution">
    <text evidence="1">The sequence shown here is derived from an EMBL/GenBank/DDBJ whole genome shotgun (WGS) entry which is preliminary data.</text>
</comment>
<reference evidence="2" key="1">
    <citation type="journal article" date="2019" name="Int. J. Syst. Evol. Microbiol.">
        <title>The Global Catalogue of Microorganisms (GCM) 10K type strain sequencing project: providing services to taxonomists for standard genome sequencing and annotation.</title>
        <authorList>
            <consortium name="The Broad Institute Genomics Platform"/>
            <consortium name="The Broad Institute Genome Sequencing Center for Infectious Disease"/>
            <person name="Wu L."/>
            <person name="Ma J."/>
        </authorList>
    </citation>
    <scope>NUCLEOTIDE SEQUENCE [LARGE SCALE GENOMIC DNA]</scope>
    <source>
        <strain evidence="2">CCUG 64793</strain>
    </source>
</reference>
<name>A0ABW3NSV6_9FLAO</name>
<protein>
    <submittedName>
        <fullName evidence="1">Uncharacterized protein</fullName>
    </submittedName>
</protein>